<sequence length="261" mass="28281">MLPRFFNRIDKLLAIYGAVAAASFAVTLLFAHQSGEKSPPPPAYAYAQITAPNGVELHVAKTKPERIALKAVKGNIMELSEFGINGGFFWQGNLLSIAVMNDLPVKGAQGEYGSGWFNTGHKRGTLVWDGAARQFTVQQASDAAELKVADRNRYWAQGGISMSLQNEADWRKLAKEENMPALNEARMRTGIVYDKSNAVWLVVTPTPCTGEQFRAAIAGSLGRSGLVDGVFLDGNGSSQLKVAQAALPGDKRQIYQMIALH</sequence>
<name>A0A410X1W7_9BACL</name>
<keyword evidence="1" id="KW-0472">Membrane</keyword>
<protein>
    <submittedName>
        <fullName evidence="3">Phosphodiester glycosidase family protein</fullName>
    </submittedName>
</protein>
<dbReference type="Pfam" id="PF09992">
    <property type="entry name" value="NAGPA"/>
    <property type="match status" value="1"/>
</dbReference>
<gene>
    <name evidence="3" type="ORF">M5X16_02805</name>
    <name evidence="4" type="ORF">PC41400_24175</name>
</gene>
<reference evidence="3 6" key="2">
    <citation type="submission" date="2022-05" db="EMBL/GenBank/DDBJ databases">
        <title>Genome Sequencing of Bee-Associated Microbes.</title>
        <authorList>
            <person name="Dunlap C."/>
        </authorList>
    </citation>
    <scope>NUCLEOTIDE SEQUENCE [LARGE SCALE GENOMIC DNA]</scope>
    <source>
        <strain evidence="3 6">NRRL B-23120</strain>
    </source>
</reference>
<evidence type="ECO:0000256" key="1">
    <source>
        <dbReference type="SAM" id="Phobius"/>
    </source>
</evidence>
<reference evidence="4 5" key="1">
    <citation type="submission" date="2018-01" db="EMBL/GenBank/DDBJ databases">
        <title>The whole genome sequencing and assembly of Paenibacillus chitinolyticus KCCM 41400 strain.</title>
        <authorList>
            <person name="Kim J.-Y."/>
            <person name="Park M.-K."/>
            <person name="Lee Y.-J."/>
            <person name="Yi H."/>
            <person name="Bahn Y.-S."/>
            <person name="Kim J.F."/>
            <person name="Lee D.-W."/>
        </authorList>
    </citation>
    <scope>NUCLEOTIDE SEQUENCE [LARGE SCALE GENOMIC DNA]</scope>
    <source>
        <strain evidence="4 5">KCCM 41400</strain>
    </source>
</reference>
<keyword evidence="1" id="KW-1133">Transmembrane helix</keyword>
<keyword evidence="1" id="KW-0812">Transmembrane</keyword>
<dbReference type="KEGG" id="pchi:PC41400_24175"/>
<dbReference type="InterPro" id="IPR018711">
    <property type="entry name" value="NAGPA"/>
</dbReference>
<feature type="domain" description="Phosphodiester glycosidase" evidence="2">
    <location>
        <begin position="142"/>
        <end position="258"/>
    </location>
</feature>
<dbReference type="RefSeq" id="WP_042230391.1">
    <property type="nucleotide sequence ID" value="NZ_CP026520.1"/>
</dbReference>
<dbReference type="Proteomes" id="UP001527202">
    <property type="component" value="Unassembled WGS sequence"/>
</dbReference>
<dbReference type="Proteomes" id="UP000288943">
    <property type="component" value="Chromosome"/>
</dbReference>
<dbReference type="OrthoDB" id="2658510at2"/>
<evidence type="ECO:0000259" key="2">
    <source>
        <dbReference type="Pfam" id="PF09992"/>
    </source>
</evidence>
<dbReference type="EMBL" id="JAMDMJ010000003">
    <property type="protein sequence ID" value="MCY9594700.1"/>
    <property type="molecule type" value="Genomic_DNA"/>
</dbReference>
<dbReference type="GO" id="GO:0016798">
    <property type="term" value="F:hydrolase activity, acting on glycosyl bonds"/>
    <property type="evidence" value="ECO:0007669"/>
    <property type="project" value="UniProtKB-KW"/>
</dbReference>
<dbReference type="GeneID" id="95377896"/>
<proteinExistence type="predicted"/>
<organism evidence="4 5">
    <name type="scientific">Paenibacillus chitinolyticus</name>
    <dbReference type="NCBI Taxonomy" id="79263"/>
    <lineage>
        <taxon>Bacteria</taxon>
        <taxon>Bacillati</taxon>
        <taxon>Bacillota</taxon>
        <taxon>Bacilli</taxon>
        <taxon>Bacillales</taxon>
        <taxon>Paenibacillaceae</taxon>
        <taxon>Paenibacillus</taxon>
    </lineage>
</organism>
<keyword evidence="3" id="KW-0326">Glycosidase</keyword>
<evidence type="ECO:0000313" key="5">
    <source>
        <dbReference type="Proteomes" id="UP000288943"/>
    </source>
</evidence>
<keyword evidence="3" id="KW-0378">Hydrolase</keyword>
<evidence type="ECO:0000313" key="4">
    <source>
        <dbReference type="EMBL" id="QAV20608.1"/>
    </source>
</evidence>
<dbReference type="AlphaFoldDB" id="A0A410X1W7"/>
<accession>A0A410X1W7</accession>
<evidence type="ECO:0000313" key="3">
    <source>
        <dbReference type="EMBL" id="MCY9594700.1"/>
    </source>
</evidence>
<evidence type="ECO:0000313" key="6">
    <source>
        <dbReference type="Proteomes" id="UP001527202"/>
    </source>
</evidence>
<dbReference type="EMBL" id="CP026520">
    <property type="protein sequence ID" value="QAV20608.1"/>
    <property type="molecule type" value="Genomic_DNA"/>
</dbReference>
<feature type="transmembrane region" description="Helical" evidence="1">
    <location>
        <begin position="12"/>
        <end position="31"/>
    </location>
</feature>
<keyword evidence="6" id="KW-1185">Reference proteome</keyword>